<dbReference type="Proteomes" id="UP000248852">
    <property type="component" value="Segment"/>
</dbReference>
<proteinExistence type="predicted"/>
<name>A0A2U7UAT4_9VIRU</name>
<evidence type="ECO:0000313" key="1">
    <source>
        <dbReference type="EMBL" id="AVK75495.1"/>
    </source>
</evidence>
<reference evidence="1" key="1">
    <citation type="journal article" date="2018" name="Nat. Commun.">
        <title>Diversity and evolution of the emerging Pandoraviridae family.</title>
        <authorList>
            <person name="Legendre M."/>
            <person name="Fabre E."/>
            <person name="Poirot O."/>
            <person name="Jeudy S."/>
            <person name="Lartigue A."/>
            <person name="Alempic J.M."/>
            <person name="Beucher L."/>
            <person name="Philippe N."/>
            <person name="Bertaux L."/>
            <person name="Christo-Foroux E."/>
            <person name="Labadie K."/>
            <person name="Coute Y."/>
            <person name="Abergel C."/>
            <person name="Claverie J.M."/>
        </authorList>
    </citation>
    <scope>NUCLEOTIDE SEQUENCE [LARGE SCALE GENOMIC DNA]</scope>
    <source>
        <strain evidence="1">Quercus</strain>
    </source>
</reference>
<dbReference type="RefSeq" id="YP_009483764.1">
    <property type="nucleotide sequence ID" value="NC_037667.1"/>
</dbReference>
<sequence length="348" mass="37053">MNNNAWMETAEAGDGGPGLGTLPPDILGMVLRSAGPFATGRAAGVSRRFREVAGEVAKQEKQITAEDLCSDYETCLEQFLLATAEDDANSVEYIIASGAIDPRRPLITSVATLPRPPLNPQEEDPYALLRTVPPSDEGWTPLAVAAAYGAPAVIARLASIGVRPQPRVETLINGLIQRGRKMYHAGPTVRGVGALAETYPRTSPLDPANENPLTGLREYAVERSVRLLGRFASNPGDFAAVLFESDVLPIAEALLRAGYSPDERAHALVGDARYGPSEMDLLVRALGRSSGALGAALSRGPLAASTIPIIIAPHVVLQRLLDTYERWQPAVPTYTNSSFGSNGNNAMY</sequence>
<dbReference type="KEGG" id="vg:36844636"/>
<dbReference type="EMBL" id="MG011689">
    <property type="protein sequence ID" value="AVK75495.1"/>
    <property type="molecule type" value="Genomic_DNA"/>
</dbReference>
<evidence type="ECO:0008006" key="2">
    <source>
        <dbReference type="Google" id="ProtNLM"/>
    </source>
</evidence>
<accession>A0A2U7UAT4</accession>
<protein>
    <recommendedName>
        <fullName evidence="2">F-box domain-containing protein</fullName>
    </recommendedName>
</protein>
<dbReference type="GeneID" id="36844636"/>
<gene>
    <name evidence="1" type="ORF">pqer_cds_1073</name>
</gene>
<organism evidence="1">
    <name type="scientific">Pandoravirus quercus</name>
    <dbReference type="NCBI Taxonomy" id="2107709"/>
    <lineage>
        <taxon>Viruses</taxon>
        <taxon>Pandoravirus</taxon>
    </lineage>
</organism>